<dbReference type="Gene3D" id="2.30.110.10">
    <property type="entry name" value="Electron Transport, Fmn-binding Protein, Chain A"/>
    <property type="match status" value="1"/>
</dbReference>
<gene>
    <name evidence="5" type="ORF">DESUT3_33960</name>
</gene>
<proteinExistence type="inferred from homology"/>
<accession>A0ABM8I072</accession>
<dbReference type="PANTHER" id="PTHR43567:SF1">
    <property type="entry name" value="FLAVOREDOXIN"/>
    <property type="match status" value="1"/>
</dbReference>
<keyword evidence="6" id="KW-1185">Reference proteome</keyword>
<sequence length="180" mass="19587">MEAPSQSEPPFFPTPSALLTFLAPDGRPRGIPVGWVGIVCSRPSRLSLSFQCRGGLKCDFLPTGDFAINLPTDAHLAQVGFLERLADENFDILTEPGFSLTRGQVAEAPLIIECPVQVECRKGSVQSRFDHYVVSGEVACVHLGERCYGADRPVNLCRLDPFTALRRLFGGSGQPTLQQV</sequence>
<evidence type="ECO:0000259" key="4">
    <source>
        <dbReference type="Pfam" id="PF01613"/>
    </source>
</evidence>
<evidence type="ECO:0000256" key="2">
    <source>
        <dbReference type="ARBA" id="ARBA00022630"/>
    </source>
</evidence>
<feature type="domain" description="Flavin reductase like" evidence="4">
    <location>
        <begin position="12"/>
        <end position="145"/>
    </location>
</feature>
<dbReference type="Pfam" id="PF01613">
    <property type="entry name" value="Flavin_Reduct"/>
    <property type="match status" value="1"/>
</dbReference>
<dbReference type="InterPro" id="IPR012349">
    <property type="entry name" value="Split_barrel_FMN-bd"/>
</dbReference>
<evidence type="ECO:0000313" key="6">
    <source>
        <dbReference type="Proteomes" id="UP001319827"/>
    </source>
</evidence>
<name>A0ABM8I072_9BACT</name>
<dbReference type="InterPro" id="IPR002563">
    <property type="entry name" value="Flavin_Rdtase-like_dom"/>
</dbReference>
<keyword evidence="2" id="KW-0285">Flavoprotein</keyword>
<reference evidence="5 6" key="2">
    <citation type="journal article" date="2021" name="Int. J. Syst. Evol. Microbiol.">
        <title>Isolation and Polyphasic Characterization of Desulfuromonas versatilis sp. Nov., an Electrogenic Bacteria Capable of Versatile Metabolism Isolated from a Graphene Oxide-Reducing Enrichment Culture.</title>
        <authorList>
            <person name="Xie L."/>
            <person name="Yoshida N."/>
            <person name="Ishii S."/>
            <person name="Meng L."/>
        </authorList>
    </citation>
    <scope>NUCLEOTIDE SEQUENCE [LARGE SCALE GENOMIC DNA]</scope>
    <source>
        <strain evidence="5 6">NIT-T3</strain>
    </source>
</reference>
<dbReference type="RefSeq" id="WP_221249701.1">
    <property type="nucleotide sequence ID" value="NZ_AP024355.1"/>
</dbReference>
<evidence type="ECO:0000313" key="5">
    <source>
        <dbReference type="EMBL" id="BCR06327.1"/>
    </source>
</evidence>
<dbReference type="EMBL" id="AP024355">
    <property type="protein sequence ID" value="BCR06327.1"/>
    <property type="molecule type" value="Genomic_DNA"/>
</dbReference>
<comment type="cofactor">
    <cofactor evidence="1">
        <name>FMN</name>
        <dbReference type="ChEBI" id="CHEBI:58210"/>
    </cofactor>
</comment>
<evidence type="ECO:0000256" key="3">
    <source>
        <dbReference type="ARBA" id="ARBA00038054"/>
    </source>
</evidence>
<comment type="similarity">
    <text evidence="3">Belongs to the flavoredoxin family.</text>
</comment>
<protein>
    <recommendedName>
        <fullName evidence="4">Flavin reductase like domain-containing protein</fullName>
    </recommendedName>
</protein>
<dbReference type="InterPro" id="IPR052174">
    <property type="entry name" value="Flavoredoxin"/>
</dbReference>
<dbReference type="PANTHER" id="PTHR43567">
    <property type="entry name" value="FLAVOREDOXIN-RELATED-RELATED"/>
    <property type="match status" value="1"/>
</dbReference>
<organism evidence="5 6">
    <name type="scientific">Desulfuromonas versatilis</name>
    <dbReference type="NCBI Taxonomy" id="2802975"/>
    <lineage>
        <taxon>Bacteria</taxon>
        <taxon>Pseudomonadati</taxon>
        <taxon>Thermodesulfobacteriota</taxon>
        <taxon>Desulfuromonadia</taxon>
        <taxon>Desulfuromonadales</taxon>
        <taxon>Desulfuromonadaceae</taxon>
        <taxon>Desulfuromonas</taxon>
    </lineage>
</organism>
<reference evidence="5 6" key="1">
    <citation type="journal article" date="2016" name="C (Basel)">
        <title>Selective Growth of and Electricity Production by Marine Exoelectrogenic Bacteria in Self-Aggregated Hydrogel of Microbially Reduced Graphene Oxide.</title>
        <authorList>
            <person name="Yoshida N."/>
            <person name="Goto Y."/>
            <person name="Miyata Y."/>
        </authorList>
    </citation>
    <scope>NUCLEOTIDE SEQUENCE [LARGE SCALE GENOMIC DNA]</scope>
    <source>
        <strain evidence="5 6">NIT-T3</strain>
    </source>
</reference>
<dbReference type="Proteomes" id="UP001319827">
    <property type="component" value="Chromosome"/>
</dbReference>
<evidence type="ECO:0000256" key="1">
    <source>
        <dbReference type="ARBA" id="ARBA00001917"/>
    </source>
</evidence>
<dbReference type="SUPFAM" id="SSF50475">
    <property type="entry name" value="FMN-binding split barrel"/>
    <property type="match status" value="1"/>
</dbReference>